<dbReference type="InterPro" id="IPR006944">
    <property type="entry name" value="Phage/GTA_portal"/>
</dbReference>
<keyword evidence="1" id="KW-1188">Viral release from host cell</keyword>
<evidence type="ECO:0000313" key="4">
    <source>
        <dbReference type="EMBL" id="CAB4184837.1"/>
    </source>
</evidence>
<dbReference type="EMBL" id="LR797343">
    <property type="protein sequence ID" value="CAB4203799.1"/>
    <property type="molecule type" value="Genomic_DNA"/>
</dbReference>
<evidence type="ECO:0000256" key="2">
    <source>
        <dbReference type="ARBA" id="ARBA00023009"/>
    </source>
</evidence>
<keyword evidence="3" id="KW-0231">Viral genome packaging</keyword>
<evidence type="ECO:0000256" key="3">
    <source>
        <dbReference type="ARBA" id="ARBA00023219"/>
    </source>
</evidence>
<keyword evidence="2" id="KW-1171">Viral genome ejection through host cell envelope</keyword>
<protein>
    <submittedName>
        <fullName evidence="5">Bacteriophage/Gene transfer agent portal protein</fullName>
    </submittedName>
</protein>
<organism evidence="5">
    <name type="scientific">uncultured Caudovirales phage</name>
    <dbReference type="NCBI Taxonomy" id="2100421"/>
    <lineage>
        <taxon>Viruses</taxon>
        <taxon>Duplodnaviria</taxon>
        <taxon>Heunggongvirae</taxon>
        <taxon>Uroviricota</taxon>
        <taxon>Caudoviricetes</taxon>
        <taxon>Peduoviridae</taxon>
        <taxon>Maltschvirus</taxon>
        <taxon>Maltschvirus maltsch</taxon>
    </lineage>
</organism>
<proteinExistence type="predicted"/>
<keyword evidence="2" id="KW-1160">Virus entry into host cell</keyword>
<accession>A0A6J5S5K7</accession>
<sequence length="719" mass="78492">MALLDFFRRRQDITTKAVEDDSKFVQSSISILDNSAGRGKMPPFSMQRSVFSFESWVYAAAMLNAQAASSVPLRLYVRADAQGNEKFWRTRKVSRARKAYLLGDTERKPSPSVMKSAATAGDFEEVVDAHPILELLRKANQYEDGFSQSVMRMLYMELCGNAYLHVITNKALGVPTELFTMPAQNVTILPGKTELVEAYLYGTNSQSMQRFELDEVIHFKRPNPRNIYYGLGKVEAAYGAIQQSQAAHIQDLSFLENMSRPDYAAIVKGGASEASMRRFEESMRSLHQGTRKSGRMVTISGDIQLMPLNFPNKDLTGRDEVVEEISAVFGVPVSMLKANDPNLASAQAGYSMWRETTIAPICRMDEETLNSRLLPLFGIHEDAYLAYDNPVPENRLADSQERAVAVAGGWRTPNEARLEEGYDTLETPHSDMLHVNGMPIGGAAVSPSFATPSFGTLPATPAVAPLNGAQITSAQEILLAVSSGTIAPIAAAGLLVAVGVSEQIAQRMITAQQAVNLNNAVALPKPIDAVQTDKAISDVDTTPTNEMAELAARGLELRREFGRGGTEVGVARARDISNMATLSPRTVSRMNSFFARHRVDLDATGAKSGQEGYPSAGAIAWMLWGGDPNNPDGAGAGWASRKVEELAAEGKDKNSDFEYEEKMLNARVKIASLEAKAWDAVHQQPQINALQAELAEMRQRTQSLDEIVTMLTEALGEDV</sequence>
<reference evidence="5" key="1">
    <citation type="submission" date="2020-05" db="EMBL/GenBank/DDBJ databases">
        <authorList>
            <person name="Chiriac C."/>
            <person name="Salcher M."/>
            <person name="Ghai R."/>
            <person name="Kavagutti S V."/>
        </authorList>
    </citation>
    <scope>NUCLEOTIDE SEQUENCE</scope>
</reference>
<evidence type="ECO:0000256" key="1">
    <source>
        <dbReference type="ARBA" id="ARBA00022950"/>
    </source>
</evidence>
<evidence type="ECO:0000313" key="5">
    <source>
        <dbReference type="EMBL" id="CAB4203799.1"/>
    </source>
</evidence>
<name>A0A6J5S5K7_9CAUD</name>
<gene>
    <name evidence="4" type="ORF">UFOVP1116_38</name>
    <name evidence="5" type="ORF">UFOVP1391_8</name>
</gene>
<keyword evidence="1" id="KW-0118">Viral capsid assembly</keyword>
<dbReference type="EMBL" id="LR797066">
    <property type="protein sequence ID" value="CAB4184837.1"/>
    <property type="molecule type" value="Genomic_DNA"/>
</dbReference>
<keyword evidence="2" id="KW-1162">Viral penetration into host cytoplasm</keyword>
<dbReference type="Pfam" id="PF04860">
    <property type="entry name" value="Phage_portal"/>
    <property type="match status" value="1"/>
</dbReference>